<organism evidence="2 3">
    <name type="scientific">Parascedosporium putredinis</name>
    <dbReference type="NCBI Taxonomy" id="1442378"/>
    <lineage>
        <taxon>Eukaryota</taxon>
        <taxon>Fungi</taxon>
        <taxon>Dikarya</taxon>
        <taxon>Ascomycota</taxon>
        <taxon>Pezizomycotina</taxon>
        <taxon>Sordariomycetes</taxon>
        <taxon>Hypocreomycetidae</taxon>
        <taxon>Microascales</taxon>
        <taxon>Microascaceae</taxon>
        <taxon>Parascedosporium</taxon>
    </lineage>
</organism>
<keyword evidence="3" id="KW-1185">Reference proteome</keyword>
<gene>
    <name evidence="2" type="ORF">PPNO1_LOCUS8076</name>
</gene>
<reference evidence="2" key="1">
    <citation type="submission" date="2022-11" db="EMBL/GenBank/DDBJ databases">
        <authorList>
            <person name="Scott C."/>
            <person name="Bruce N."/>
        </authorList>
    </citation>
    <scope>NUCLEOTIDE SEQUENCE</scope>
</reference>
<dbReference type="EMBL" id="CALLCH030000018">
    <property type="protein sequence ID" value="CAI4218496.1"/>
    <property type="molecule type" value="Genomic_DNA"/>
</dbReference>
<protein>
    <submittedName>
        <fullName evidence="2">Uncharacterized protein</fullName>
    </submittedName>
</protein>
<proteinExistence type="predicted"/>
<dbReference type="Proteomes" id="UP000838763">
    <property type="component" value="Unassembled WGS sequence"/>
</dbReference>
<feature type="compositionally biased region" description="Polar residues" evidence="1">
    <location>
        <begin position="285"/>
        <end position="295"/>
    </location>
</feature>
<sequence>MQRFSRLARLRPPPSFEAARHAASLTANPHTIRVQRRFMGITSLFLGFYLVSSVAIEVVDEDEEDYEGSFQDDREGVRGGPEETALEAFIPFPFTEQLIQPPSYHRGSPEWVAFDKINRDPNLKTKMKKDLGDLTMEVLGANKVLQGRWGQPLRSQGWLKLSFPVAPHPEWMQQGLLIRNGEIAWAVKQPVDPYVIKMLHNVLWPAPLASALWQYTKTVTGQGLSRFFGIDGTPTAPTAAGGVIIVAGPDERRSHVSLPVKRQIPGSTTTGTSSTEQGKHVPSQPGDTDQTASRSSDTRKDGGATGEDNKALGPSQSKLLDIARAPVDLLRDMSPTAWDQLVFQVRSIWARALRLSKAYT</sequence>
<feature type="compositionally biased region" description="Low complexity" evidence="1">
    <location>
        <begin position="266"/>
        <end position="275"/>
    </location>
</feature>
<dbReference type="AlphaFoldDB" id="A0A9P1H9N5"/>
<evidence type="ECO:0000313" key="2">
    <source>
        <dbReference type="EMBL" id="CAI4218496.1"/>
    </source>
</evidence>
<evidence type="ECO:0000256" key="1">
    <source>
        <dbReference type="SAM" id="MobiDB-lite"/>
    </source>
</evidence>
<dbReference type="OrthoDB" id="5316527at2759"/>
<feature type="compositionally biased region" description="Basic and acidic residues" evidence="1">
    <location>
        <begin position="296"/>
        <end position="310"/>
    </location>
</feature>
<feature type="region of interest" description="Disordered" evidence="1">
    <location>
        <begin position="255"/>
        <end position="317"/>
    </location>
</feature>
<evidence type="ECO:0000313" key="3">
    <source>
        <dbReference type="Proteomes" id="UP000838763"/>
    </source>
</evidence>
<comment type="caution">
    <text evidence="2">The sequence shown here is derived from an EMBL/GenBank/DDBJ whole genome shotgun (WGS) entry which is preliminary data.</text>
</comment>
<accession>A0A9P1H9N5</accession>
<name>A0A9P1H9N5_9PEZI</name>